<dbReference type="OrthoDB" id="1449062at2"/>
<dbReference type="AlphaFoldDB" id="A0A7L4ZLJ2"/>
<evidence type="ECO:0000313" key="2">
    <source>
        <dbReference type="Proteomes" id="UP000464657"/>
    </source>
</evidence>
<dbReference type="RefSeq" id="WP_160130007.1">
    <property type="nucleotide sequence ID" value="NZ_CP019288.1"/>
</dbReference>
<proteinExistence type="predicted"/>
<accession>A0A7L4ZLJ2</accession>
<dbReference type="KEGG" id="kan:IMCC3317_27500"/>
<name>A0A7L4ZLJ2_9FLAO</name>
<gene>
    <name evidence="1" type="ORF">IMCC3317_27500</name>
</gene>
<evidence type="ECO:0000313" key="1">
    <source>
        <dbReference type="EMBL" id="QHI37371.1"/>
    </source>
</evidence>
<dbReference type="Proteomes" id="UP000464657">
    <property type="component" value="Chromosome"/>
</dbReference>
<dbReference type="EMBL" id="CP019288">
    <property type="protein sequence ID" value="QHI37371.1"/>
    <property type="molecule type" value="Genomic_DNA"/>
</dbReference>
<sequence length="54" mass="6187">MSGFTSGYDWQYMSAAINKLENGTFSYDMSGVLHWYLFGIKIYSESKDFTGVIE</sequence>
<keyword evidence="2" id="KW-1185">Reference proteome</keyword>
<protein>
    <submittedName>
        <fullName evidence="1">Uncharacterized protein</fullName>
    </submittedName>
</protein>
<organism evidence="1 2">
    <name type="scientific">Kordia antarctica</name>
    <dbReference type="NCBI Taxonomy" id="1218801"/>
    <lineage>
        <taxon>Bacteria</taxon>
        <taxon>Pseudomonadati</taxon>
        <taxon>Bacteroidota</taxon>
        <taxon>Flavobacteriia</taxon>
        <taxon>Flavobacteriales</taxon>
        <taxon>Flavobacteriaceae</taxon>
        <taxon>Kordia</taxon>
    </lineage>
</organism>
<reference evidence="1 2" key="1">
    <citation type="journal article" date="2013" name="Int. J. Syst. Evol. Microbiol.">
        <title>Kordia antarctica sp. nov., isolated from Antarctic seawater.</title>
        <authorList>
            <person name="Baek K."/>
            <person name="Choi A."/>
            <person name="Kang I."/>
            <person name="Lee K."/>
            <person name="Cho J.C."/>
        </authorList>
    </citation>
    <scope>NUCLEOTIDE SEQUENCE [LARGE SCALE GENOMIC DNA]</scope>
    <source>
        <strain evidence="1 2">IMCC3317</strain>
    </source>
</reference>